<accession>A0ABU5LE24</accession>
<proteinExistence type="predicted"/>
<gene>
    <name evidence="3" type="ORF">N4G40_07920</name>
</gene>
<comment type="caution">
    <text evidence="3">The sequence shown here is derived from an EMBL/GenBank/DDBJ whole genome shotgun (WGS) entry which is preliminary data.</text>
</comment>
<dbReference type="EMBL" id="JAOBTT010000001">
    <property type="protein sequence ID" value="MDZ7278199.1"/>
    <property type="molecule type" value="Genomic_DNA"/>
</dbReference>
<protein>
    <submittedName>
        <fullName evidence="3">PH domain-containing protein</fullName>
    </submittedName>
</protein>
<dbReference type="InterPro" id="IPR005182">
    <property type="entry name" value="YdbS-like_PH"/>
</dbReference>
<evidence type="ECO:0000313" key="4">
    <source>
        <dbReference type="Proteomes" id="UP001288620"/>
    </source>
</evidence>
<dbReference type="Proteomes" id="UP001288620">
    <property type="component" value="Unassembled WGS sequence"/>
</dbReference>
<dbReference type="PANTHER" id="PTHR37938:SF1">
    <property type="entry name" value="BLL0215 PROTEIN"/>
    <property type="match status" value="1"/>
</dbReference>
<sequence length="138" mass="15619">MSYIDSNLVGNETVLYRGQVTLWAWLPWLFWGTILGLTTLIGFILIPLGYFVIRSNEAGVTNKRLIAKSGLIRRDTVEIPIKKVSSLQVKQGIIGRMLGYGTLIISDVGAAHAPIRFIKEPLRFRQKFFEVQEELETP</sequence>
<reference evidence="4" key="1">
    <citation type="submission" date="2023-07" db="EMBL/GenBank/DDBJ databases">
        <title>Structural and functional analysis of rice phyllospheric bacteria for their antimicrobial properties and defense elicitation against blast disease.</title>
        <authorList>
            <person name="Sahu K.P."/>
            <person name="Asharani P."/>
            <person name="Kumar M."/>
            <person name="Reddy B."/>
            <person name="Kumar A."/>
        </authorList>
    </citation>
    <scope>NUCLEOTIDE SEQUENCE [LARGE SCALE GENOMIC DNA]</scope>
    <source>
        <strain evidence="4">OsEp_Plm_30P10</strain>
    </source>
</reference>
<dbReference type="PANTHER" id="PTHR37938">
    <property type="entry name" value="BLL0215 PROTEIN"/>
    <property type="match status" value="1"/>
</dbReference>
<dbReference type="RefSeq" id="WP_322542208.1">
    <property type="nucleotide sequence ID" value="NZ_JAOBTT010000001.1"/>
</dbReference>
<dbReference type="Pfam" id="PF03703">
    <property type="entry name" value="bPH_2"/>
    <property type="match status" value="1"/>
</dbReference>
<evidence type="ECO:0000256" key="1">
    <source>
        <dbReference type="SAM" id="Phobius"/>
    </source>
</evidence>
<keyword evidence="1" id="KW-0812">Transmembrane</keyword>
<feature type="domain" description="YdbS-like PH" evidence="2">
    <location>
        <begin position="60"/>
        <end position="126"/>
    </location>
</feature>
<keyword evidence="1" id="KW-1133">Transmembrane helix</keyword>
<evidence type="ECO:0000313" key="3">
    <source>
        <dbReference type="EMBL" id="MDZ7278199.1"/>
    </source>
</evidence>
<organism evidence="3 4">
    <name type="scientific">Pantoea eucrina</name>
    <dbReference type="NCBI Taxonomy" id="472693"/>
    <lineage>
        <taxon>Bacteria</taxon>
        <taxon>Pseudomonadati</taxon>
        <taxon>Pseudomonadota</taxon>
        <taxon>Gammaproteobacteria</taxon>
        <taxon>Enterobacterales</taxon>
        <taxon>Erwiniaceae</taxon>
        <taxon>Pantoea</taxon>
    </lineage>
</organism>
<name>A0ABU5LE24_9GAMM</name>
<keyword evidence="1" id="KW-0472">Membrane</keyword>
<keyword evidence="4" id="KW-1185">Reference proteome</keyword>
<feature type="transmembrane region" description="Helical" evidence="1">
    <location>
        <begin position="28"/>
        <end position="53"/>
    </location>
</feature>
<evidence type="ECO:0000259" key="2">
    <source>
        <dbReference type="Pfam" id="PF03703"/>
    </source>
</evidence>